<dbReference type="Proteomes" id="UP000504630">
    <property type="component" value="Chromosome 5"/>
</dbReference>
<dbReference type="GeneID" id="115007729"/>
<protein>
    <submittedName>
        <fullName evidence="5">Protein shisa-5-like</fullName>
    </submittedName>
</protein>
<dbReference type="InterPro" id="IPR053891">
    <property type="entry name" value="Shisa_N"/>
</dbReference>
<dbReference type="OrthoDB" id="9949323at2759"/>
<dbReference type="InParanoid" id="A0A6J2PMN3"/>
<evidence type="ECO:0000256" key="1">
    <source>
        <dbReference type="SAM" id="MobiDB-lite"/>
    </source>
</evidence>
<dbReference type="Pfam" id="PF13908">
    <property type="entry name" value="Shisa_N"/>
    <property type="match status" value="1"/>
</dbReference>
<reference evidence="5" key="1">
    <citation type="submission" date="2025-08" db="UniProtKB">
        <authorList>
            <consortium name="RefSeq"/>
        </authorList>
    </citation>
    <scope>IDENTIFICATION</scope>
</reference>
<feature type="region of interest" description="Disordered" evidence="1">
    <location>
        <begin position="181"/>
        <end position="207"/>
    </location>
</feature>
<keyword evidence="2" id="KW-0812">Transmembrane</keyword>
<keyword evidence="2" id="KW-1133">Transmembrane helix</keyword>
<dbReference type="AlphaFoldDB" id="A0A6J2PMN3"/>
<evidence type="ECO:0000259" key="3">
    <source>
        <dbReference type="Pfam" id="PF13908"/>
    </source>
</evidence>
<feature type="domain" description="Shisa N-terminal" evidence="3">
    <location>
        <begin position="8"/>
        <end position="56"/>
    </location>
</feature>
<sequence>MQLNGAGYCSSFVDTDGYQHLAEQCGSRYCCGNCKRKYCCSDRIYYFSQAKQERCQGSYPSHKKTNRTAIILGSIIGAGLPILFCVGLITCCVAPCCLCYKKCRKGHNRNPQTARFVTTVVNVPQQPLAPSGYQPSYPGYQPVPAQPGYGGLPNPTAPPSYIEAINPVAIPPGLPMLPFPGQPYAPPPPHTDEFAPLPYNPSYGPNP</sequence>
<feature type="transmembrane region" description="Helical" evidence="2">
    <location>
        <begin position="69"/>
        <end position="89"/>
    </location>
</feature>
<accession>A0A6J2PMN3</accession>
<keyword evidence="2" id="KW-0472">Membrane</keyword>
<name>A0A6J2PMN3_COTGO</name>
<gene>
    <name evidence="5" type="primary">LOC115007729</name>
</gene>
<organism evidence="4 5">
    <name type="scientific">Cottoperca gobio</name>
    <name type="common">Frogmouth</name>
    <name type="synonym">Aphritis gobio</name>
    <dbReference type="NCBI Taxonomy" id="56716"/>
    <lineage>
        <taxon>Eukaryota</taxon>
        <taxon>Metazoa</taxon>
        <taxon>Chordata</taxon>
        <taxon>Craniata</taxon>
        <taxon>Vertebrata</taxon>
        <taxon>Euteleostomi</taxon>
        <taxon>Actinopterygii</taxon>
        <taxon>Neopterygii</taxon>
        <taxon>Teleostei</taxon>
        <taxon>Neoteleostei</taxon>
        <taxon>Acanthomorphata</taxon>
        <taxon>Eupercaria</taxon>
        <taxon>Perciformes</taxon>
        <taxon>Notothenioidei</taxon>
        <taxon>Bovichtidae</taxon>
        <taxon>Cottoperca</taxon>
    </lineage>
</organism>
<evidence type="ECO:0000313" key="5">
    <source>
        <dbReference type="RefSeq" id="XP_029286544.1"/>
    </source>
</evidence>
<dbReference type="KEGG" id="cgob:115007729"/>
<dbReference type="RefSeq" id="XP_029286544.1">
    <property type="nucleotide sequence ID" value="XM_029430684.1"/>
</dbReference>
<evidence type="ECO:0000313" key="4">
    <source>
        <dbReference type="Proteomes" id="UP000504630"/>
    </source>
</evidence>
<evidence type="ECO:0000256" key="2">
    <source>
        <dbReference type="SAM" id="Phobius"/>
    </source>
</evidence>
<proteinExistence type="predicted"/>
<keyword evidence="4" id="KW-1185">Reference proteome</keyword>